<dbReference type="OrthoDB" id="8942186at2759"/>
<keyword evidence="4" id="KW-1185">Reference proteome</keyword>
<dbReference type="GO" id="GO:0008157">
    <property type="term" value="F:protein phosphatase 1 binding"/>
    <property type="evidence" value="ECO:0007669"/>
    <property type="project" value="TreeGrafter"/>
</dbReference>
<proteinExistence type="predicted"/>
<dbReference type="InterPro" id="IPR038175">
    <property type="entry name" value="CBM21_dom_sf"/>
</dbReference>
<evidence type="ECO:0000259" key="2">
    <source>
        <dbReference type="PROSITE" id="PS51159"/>
    </source>
</evidence>
<organism evidence="3 4">
    <name type="scientific">Nesidiocoris tenuis</name>
    <dbReference type="NCBI Taxonomy" id="355587"/>
    <lineage>
        <taxon>Eukaryota</taxon>
        <taxon>Metazoa</taxon>
        <taxon>Ecdysozoa</taxon>
        <taxon>Arthropoda</taxon>
        <taxon>Hexapoda</taxon>
        <taxon>Insecta</taxon>
        <taxon>Pterygota</taxon>
        <taxon>Neoptera</taxon>
        <taxon>Paraneoptera</taxon>
        <taxon>Hemiptera</taxon>
        <taxon>Heteroptera</taxon>
        <taxon>Panheteroptera</taxon>
        <taxon>Cimicomorpha</taxon>
        <taxon>Miridae</taxon>
        <taxon>Dicyphina</taxon>
        <taxon>Nesidiocoris</taxon>
    </lineage>
</organism>
<dbReference type="Gene3D" id="2.60.40.2440">
    <property type="entry name" value="Carbohydrate binding type-21 domain"/>
    <property type="match status" value="1"/>
</dbReference>
<reference evidence="3 4" key="1">
    <citation type="submission" date="2020-02" db="EMBL/GenBank/DDBJ databases">
        <authorList>
            <person name="Ferguson B K."/>
        </authorList>
    </citation>
    <scope>NUCLEOTIDE SEQUENCE [LARGE SCALE GENOMIC DNA]</scope>
</reference>
<evidence type="ECO:0000313" key="4">
    <source>
        <dbReference type="Proteomes" id="UP000479000"/>
    </source>
</evidence>
<evidence type="ECO:0000313" key="3">
    <source>
        <dbReference type="EMBL" id="CAB0008848.1"/>
    </source>
</evidence>
<protein>
    <recommendedName>
        <fullName evidence="2">CBM21 domain-containing protein</fullName>
    </recommendedName>
</protein>
<accession>A0A6H5GYA1</accession>
<feature type="region of interest" description="Disordered" evidence="1">
    <location>
        <begin position="181"/>
        <end position="207"/>
    </location>
</feature>
<dbReference type="InterPro" id="IPR005036">
    <property type="entry name" value="CBM21_dom"/>
</dbReference>
<dbReference type="Pfam" id="PF03370">
    <property type="entry name" value="CBM_21"/>
    <property type="match status" value="1"/>
</dbReference>
<gene>
    <name evidence="3" type="ORF">NTEN_LOCUS14059</name>
</gene>
<dbReference type="Proteomes" id="UP000479000">
    <property type="component" value="Unassembled WGS sequence"/>
</dbReference>
<dbReference type="AlphaFoldDB" id="A0A6H5GYA1"/>
<dbReference type="InterPro" id="IPR050782">
    <property type="entry name" value="PP1_regulatory_subunit_3"/>
</dbReference>
<dbReference type="PANTHER" id="PTHR12307">
    <property type="entry name" value="PROTEIN PHOSPHATASE 1 REGULATORY SUBUNIT"/>
    <property type="match status" value="1"/>
</dbReference>
<dbReference type="EMBL" id="CADCXU010021024">
    <property type="protein sequence ID" value="CAB0008848.1"/>
    <property type="molecule type" value="Genomic_DNA"/>
</dbReference>
<dbReference type="GO" id="GO:0000164">
    <property type="term" value="C:protein phosphatase type 1 complex"/>
    <property type="evidence" value="ECO:0007669"/>
    <property type="project" value="TreeGrafter"/>
</dbReference>
<evidence type="ECO:0000256" key="1">
    <source>
        <dbReference type="SAM" id="MobiDB-lite"/>
    </source>
</evidence>
<feature type="domain" description="CBM21" evidence="2">
    <location>
        <begin position="293"/>
        <end position="403"/>
    </location>
</feature>
<dbReference type="PROSITE" id="PS51159">
    <property type="entry name" value="CBM21"/>
    <property type="match status" value="1"/>
</dbReference>
<dbReference type="GO" id="GO:2001069">
    <property type="term" value="F:glycogen binding"/>
    <property type="evidence" value="ECO:0007669"/>
    <property type="project" value="TreeGrafter"/>
</dbReference>
<sequence length="439" mass="49056">MAILHTVSTAATTRRNQTADGHHFIASIDARRPRKRRTPTAIPLDVFTHVGLTLKHKSSIRYDTTLSHPAEKSSAIKIVSLRVFRGSRDRPKITRTFSNRPVLKKKEFSPFQHEMSGPLDASLPEGFLHERLLETRGSSASPTGGLYSRSPPSFGSLVDFYKDPPLPVQDFRTTTAYFWKSTPPSPTDSPSPLKKKSSSLKSTSKNASNGEKKIVRFADVMGLDLADVHTFLDEIPRIPKSAFKDLKDKDAPALPKINNGTLSPMAQRKTYSSKVDRNLVPLFVQPTSRPDFLDRLTRQKICLENAFVTNTNCLNIRGTLRVVNLDFHKQVTARISKDRWRTNQDIPCNFLECCPDGGFSDRFAFVIPGDDLLPGCRLEIALRYVVTSAEFWDNNNGQNYGFHAVHESRGGGQTADVMLSHPSTIALESWGSSTHSWAY</sequence>
<dbReference type="PANTHER" id="PTHR12307:SF36">
    <property type="entry name" value="GLYCOGEN-BINDING SUBUNIT 76A"/>
    <property type="match status" value="1"/>
</dbReference>
<name>A0A6H5GYA1_9HEMI</name>
<dbReference type="GO" id="GO:0005979">
    <property type="term" value="P:regulation of glycogen biosynthetic process"/>
    <property type="evidence" value="ECO:0007669"/>
    <property type="project" value="TreeGrafter"/>
</dbReference>